<dbReference type="OrthoDB" id="65054at2759"/>
<reference evidence="3 4" key="1">
    <citation type="submission" date="2019-03" db="EMBL/GenBank/DDBJ databases">
        <authorList>
            <person name="Gaulin E."/>
            <person name="Dumas B."/>
        </authorList>
    </citation>
    <scope>NUCLEOTIDE SEQUENCE [LARGE SCALE GENOMIC DNA]</scope>
    <source>
        <strain evidence="3">CBS 568.67</strain>
    </source>
</reference>
<keyword evidence="1" id="KW-1133">Transmembrane helix</keyword>
<keyword evidence="4" id="KW-1185">Reference proteome</keyword>
<feature type="transmembrane region" description="Helical" evidence="1">
    <location>
        <begin position="147"/>
        <end position="169"/>
    </location>
</feature>
<feature type="transmembrane region" description="Helical" evidence="1">
    <location>
        <begin position="245"/>
        <end position="267"/>
    </location>
</feature>
<name>A0A485K946_9STRA</name>
<dbReference type="PANTHER" id="PTHR38553:SF1">
    <property type="entry name" value="G PROTEIN-COUPLED RECEPTOR"/>
    <property type="match status" value="1"/>
</dbReference>
<keyword evidence="1" id="KW-0472">Membrane</keyword>
<feature type="transmembrane region" description="Helical" evidence="1">
    <location>
        <begin position="20"/>
        <end position="41"/>
    </location>
</feature>
<accession>A0A485K946</accession>
<evidence type="ECO:0000313" key="2">
    <source>
        <dbReference type="EMBL" id="KAF0719054.1"/>
    </source>
</evidence>
<keyword evidence="1" id="KW-0812">Transmembrane</keyword>
<sequence>MLPYCSENDVSATWMCFRGVILGLLSLWTAVLCVYAISIMLPASIRLPQFRPSVALVVLAALEMTCILFRCLWVNEPKLMIFAKYCRGLQVSISCWLYGRLACDITGKKSLVYGLLLPLLVGVAMLMTVDVLVMLDDPIVDCHHTSWLIMSLASATLAVSFASAGLVVLKELKSAAVVQRHTFQSFVSHHKELDKTYQQLWMLVLTNMVSSLLQLSYDLYIAYFVGDQPCSQIFYDDKDGTLEQVIRLLFAFASFVYPEWITIYVFFWSQRHQFSTHLDVPDFDDSLDIQDEQDNCTGVTASSGSSLYHKLLDHPGPNHESIDNR</sequence>
<dbReference type="Proteomes" id="UP000332933">
    <property type="component" value="Unassembled WGS sequence"/>
</dbReference>
<proteinExistence type="predicted"/>
<dbReference type="AlphaFoldDB" id="A0A485K946"/>
<dbReference type="EMBL" id="VJMH01000098">
    <property type="protein sequence ID" value="KAF0719054.1"/>
    <property type="molecule type" value="Genomic_DNA"/>
</dbReference>
<dbReference type="EMBL" id="CAADRA010000098">
    <property type="protein sequence ID" value="VFT78534.1"/>
    <property type="molecule type" value="Genomic_DNA"/>
</dbReference>
<feature type="transmembrane region" description="Helical" evidence="1">
    <location>
        <begin position="200"/>
        <end position="225"/>
    </location>
</feature>
<evidence type="ECO:0000256" key="1">
    <source>
        <dbReference type="SAM" id="Phobius"/>
    </source>
</evidence>
<evidence type="ECO:0000313" key="4">
    <source>
        <dbReference type="Proteomes" id="UP000332933"/>
    </source>
</evidence>
<feature type="transmembrane region" description="Helical" evidence="1">
    <location>
        <begin position="111"/>
        <end position="135"/>
    </location>
</feature>
<gene>
    <name evidence="3" type="primary">Aste57867_1315</name>
    <name evidence="2" type="ORF">As57867_001314</name>
    <name evidence="3" type="ORF">ASTE57867_1315</name>
</gene>
<reference evidence="2" key="2">
    <citation type="submission" date="2019-06" db="EMBL/GenBank/DDBJ databases">
        <title>Genomics analysis of Aphanomyces spp. identifies a new class of oomycete effector associated with host adaptation.</title>
        <authorList>
            <person name="Gaulin E."/>
        </authorList>
    </citation>
    <scope>NUCLEOTIDE SEQUENCE</scope>
    <source>
        <strain evidence="2">CBS 578.67</strain>
    </source>
</reference>
<feature type="transmembrane region" description="Helical" evidence="1">
    <location>
        <begin position="53"/>
        <end position="75"/>
    </location>
</feature>
<evidence type="ECO:0000313" key="3">
    <source>
        <dbReference type="EMBL" id="VFT78534.1"/>
    </source>
</evidence>
<organism evidence="3 4">
    <name type="scientific">Aphanomyces stellatus</name>
    <dbReference type="NCBI Taxonomy" id="120398"/>
    <lineage>
        <taxon>Eukaryota</taxon>
        <taxon>Sar</taxon>
        <taxon>Stramenopiles</taxon>
        <taxon>Oomycota</taxon>
        <taxon>Saprolegniomycetes</taxon>
        <taxon>Saprolegniales</taxon>
        <taxon>Verrucalvaceae</taxon>
        <taxon>Aphanomyces</taxon>
    </lineage>
</organism>
<dbReference type="PANTHER" id="PTHR38553">
    <property type="entry name" value="PROTEIN CBG19621"/>
    <property type="match status" value="1"/>
</dbReference>
<protein>
    <submittedName>
        <fullName evidence="3">Aste57867_1315 protein</fullName>
    </submittedName>
</protein>